<comment type="cofactor">
    <cofactor evidence="10">
        <name>Mg(2+)</name>
        <dbReference type="ChEBI" id="CHEBI:18420"/>
    </cofactor>
    <cofactor evidence="10">
        <name>Mn(2+)</name>
        <dbReference type="ChEBI" id="CHEBI:29035"/>
    </cofactor>
</comment>
<evidence type="ECO:0000256" key="7">
    <source>
        <dbReference type="ARBA" id="ARBA00023125"/>
    </source>
</evidence>
<dbReference type="Gene3D" id="1.20.120.920">
    <property type="entry name" value="CRISPR-associated endonuclease Cas1, C-terminal domain"/>
    <property type="match status" value="1"/>
</dbReference>
<keyword evidence="4 10" id="KW-0378">Hydrolase</keyword>
<evidence type="ECO:0000256" key="2">
    <source>
        <dbReference type="ARBA" id="ARBA00022723"/>
    </source>
</evidence>
<name>A0A6N2Y3L5_LACRH</name>
<evidence type="ECO:0000256" key="10">
    <source>
        <dbReference type="HAMAP-Rule" id="MF_01470"/>
    </source>
</evidence>
<comment type="function">
    <text evidence="10">CRISPR (clustered regularly interspaced short palindromic repeat), is an adaptive immune system that provides protection against mobile genetic elements (viruses, transposable elements and conjugative plasmids). CRISPR clusters contain spacers, sequences complementary to antecedent mobile elements, and target invading nucleic acids. CRISPR clusters are transcribed and processed into CRISPR RNA (crRNA). Acts as a dsDNA endonuclease. Involved in the integration of spacer DNA into the CRISPR cassette.</text>
</comment>
<keyword evidence="7 10" id="KW-0238">DNA-binding</keyword>
<keyword evidence="5 10" id="KW-0460">Magnesium</keyword>
<dbReference type="InterPro" id="IPR050646">
    <property type="entry name" value="Cas1"/>
</dbReference>
<evidence type="ECO:0000256" key="4">
    <source>
        <dbReference type="ARBA" id="ARBA00022801"/>
    </source>
</evidence>
<dbReference type="GO" id="GO:0004520">
    <property type="term" value="F:DNA endonuclease activity"/>
    <property type="evidence" value="ECO:0007669"/>
    <property type="project" value="InterPro"/>
</dbReference>
<keyword evidence="6 10" id="KW-0051">Antiviral defense</keyword>
<organism evidence="11">
    <name type="scientific">Lacticaseibacillus rhamnosus</name>
    <name type="common">Lactobacillus rhamnosus</name>
    <dbReference type="NCBI Taxonomy" id="47715"/>
    <lineage>
        <taxon>Bacteria</taxon>
        <taxon>Bacillati</taxon>
        <taxon>Bacillota</taxon>
        <taxon>Bacilli</taxon>
        <taxon>Lactobacillales</taxon>
        <taxon>Lactobacillaceae</taxon>
        <taxon>Lacticaseibacillus</taxon>
    </lineage>
</organism>
<comment type="similarity">
    <text evidence="10">Belongs to the CRISPR-associated endonuclease Cas1 family.</text>
</comment>
<sequence length="331" mass="36806">MSDQSIQVVEDVVSTTVLKHIREAITRGDFMGWRSFIITQHCKVTTKQHSLVVQTNGEVYTMPIDDLNQVIFTTTRALISADAIAALADANAKVIFSGRDGQPVTETKNLYSDRRRAEQVRLQVNWPLDLIETVWTKIVAAKISNQAQVAKLCGHDAQGLLDDLDALEINDVSNREASAARRYFKLMFGDDFSRSDICATNAALNYGYSVLLSTTNRAIVSTGHLTEVGLHHHSASNPYNLGSDLMEPFRPAVDYWVAQHRIKELTPDVKYGLIDLLNLEITFNGKKALLQNAVADHVENCLAFLDGKAKVCRIEVKFPDEVSSHAINDHV</sequence>
<comment type="subunit">
    <text evidence="9 10">Homodimer, forms a heterotetramer with a Cas2 homodimer.</text>
</comment>
<reference evidence="11" key="1">
    <citation type="submission" date="2019-11" db="EMBL/GenBank/DDBJ databases">
        <authorList>
            <person name="Feng L."/>
        </authorList>
    </citation>
    <scope>NUCLEOTIDE SEQUENCE</scope>
    <source>
        <strain evidence="11">LrhamnosusLFYP97</strain>
    </source>
</reference>
<evidence type="ECO:0000256" key="1">
    <source>
        <dbReference type="ARBA" id="ARBA00022722"/>
    </source>
</evidence>
<keyword evidence="1 10" id="KW-0540">Nuclease</keyword>
<dbReference type="AlphaFoldDB" id="A0A6N2Y3L5"/>
<dbReference type="InterPro" id="IPR002729">
    <property type="entry name" value="CRISPR-assoc_Cas1"/>
</dbReference>
<dbReference type="InterPro" id="IPR019855">
    <property type="entry name" value="CRISPR-assoc_Cas1_NMENI"/>
</dbReference>
<protein>
    <recommendedName>
        <fullName evidence="10">CRISPR-associated endonuclease Cas1</fullName>
        <ecNumber evidence="10">3.1.-.-</ecNumber>
    </recommendedName>
</protein>
<dbReference type="GO" id="GO:0016787">
    <property type="term" value="F:hydrolase activity"/>
    <property type="evidence" value="ECO:0007669"/>
    <property type="project" value="UniProtKB-KW"/>
</dbReference>
<dbReference type="PANTHER" id="PTHR34353:SF2">
    <property type="entry name" value="CRISPR-ASSOCIATED ENDONUCLEASE CAS1 1"/>
    <property type="match status" value="1"/>
</dbReference>
<gene>
    <name evidence="10 11" type="primary">cas1</name>
    <name evidence="11" type="ORF">LRLFYP97_01125</name>
</gene>
<evidence type="ECO:0000256" key="9">
    <source>
        <dbReference type="ARBA" id="ARBA00038592"/>
    </source>
</evidence>
<dbReference type="GO" id="GO:0043571">
    <property type="term" value="P:maintenance of CRISPR repeat elements"/>
    <property type="evidence" value="ECO:0007669"/>
    <property type="project" value="UniProtKB-UniRule"/>
</dbReference>
<evidence type="ECO:0000256" key="8">
    <source>
        <dbReference type="ARBA" id="ARBA00023211"/>
    </source>
</evidence>
<dbReference type="Gene3D" id="3.100.10.20">
    <property type="entry name" value="CRISPR-associated endonuclease Cas1, N-terminal domain"/>
    <property type="match status" value="1"/>
</dbReference>
<accession>A0A6N2Y3L5</accession>
<dbReference type="PANTHER" id="PTHR34353">
    <property type="entry name" value="CRISPR-ASSOCIATED ENDONUCLEASE CAS1 1"/>
    <property type="match status" value="1"/>
</dbReference>
<evidence type="ECO:0000256" key="6">
    <source>
        <dbReference type="ARBA" id="ARBA00023118"/>
    </source>
</evidence>
<keyword evidence="3 10" id="KW-0255">Endonuclease</keyword>
<dbReference type="HAMAP" id="MF_01470">
    <property type="entry name" value="Cas1"/>
    <property type="match status" value="1"/>
</dbReference>
<dbReference type="GO" id="GO:0051607">
    <property type="term" value="P:defense response to virus"/>
    <property type="evidence" value="ECO:0007669"/>
    <property type="project" value="UniProtKB-UniRule"/>
</dbReference>
<dbReference type="NCBIfam" id="TIGR00287">
    <property type="entry name" value="cas1"/>
    <property type="match status" value="1"/>
</dbReference>
<keyword evidence="2 10" id="KW-0479">Metal-binding</keyword>
<dbReference type="GO" id="GO:0046872">
    <property type="term" value="F:metal ion binding"/>
    <property type="evidence" value="ECO:0007669"/>
    <property type="project" value="UniProtKB-UniRule"/>
</dbReference>
<feature type="binding site" evidence="10">
    <location>
        <position position="232"/>
    </location>
    <ligand>
        <name>Mn(2+)</name>
        <dbReference type="ChEBI" id="CHEBI:29035"/>
    </ligand>
</feature>
<evidence type="ECO:0000313" key="11">
    <source>
        <dbReference type="EMBL" id="VYT60516.1"/>
    </source>
</evidence>
<dbReference type="EMBL" id="CACRTK010000024">
    <property type="protein sequence ID" value="VYT60516.1"/>
    <property type="molecule type" value="Genomic_DNA"/>
</dbReference>
<evidence type="ECO:0000256" key="5">
    <source>
        <dbReference type="ARBA" id="ARBA00022842"/>
    </source>
</evidence>
<keyword evidence="8 10" id="KW-0464">Manganese</keyword>
<dbReference type="Pfam" id="PF01867">
    <property type="entry name" value="Cas_Cas1"/>
    <property type="match status" value="1"/>
</dbReference>
<feature type="binding site" evidence="10">
    <location>
        <position position="247"/>
    </location>
    <ligand>
        <name>Mn(2+)</name>
        <dbReference type="ChEBI" id="CHEBI:29035"/>
    </ligand>
</feature>
<dbReference type="NCBIfam" id="TIGR03639">
    <property type="entry name" value="cas1_NMENI"/>
    <property type="match status" value="1"/>
</dbReference>
<dbReference type="GO" id="GO:0003677">
    <property type="term" value="F:DNA binding"/>
    <property type="evidence" value="ECO:0007669"/>
    <property type="project" value="UniProtKB-KW"/>
</dbReference>
<dbReference type="InterPro" id="IPR042206">
    <property type="entry name" value="CRISPR-assoc_Cas1_C"/>
</dbReference>
<dbReference type="EC" id="3.1.-.-" evidence="10"/>
<evidence type="ECO:0000256" key="3">
    <source>
        <dbReference type="ARBA" id="ARBA00022759"/>
    </source>
</evidence>
<dbReference type="InterPro" id="IPR042211">
    <property type="entry name" value="CRISPR-assoc_Cas1_N"/>
</dbReference>
<feature type="binding site" evidence="10">
    <location>
        <position position="176"/>
    </location>
    <ligand>
        <name>Mn(2+)</name>
        <dbReference type="ChEBI" id="CHEBI:29035"/>
    </ligand>
</feature>
<proteinExistence type="inferred from homology"/>